<evidence type="ECO:0000313" key="1">
    <source>
        <dbReference type="EMBL" id="GBP30488.1"/>
    </source>
</evidence>
<comment type="caution">
    <text evidence="1">The sequence shown here is derived from an EMBL/GenBank/DDBJ whole genome shotgun (WGS) entry which is preliminary data.</text>
</comment>
<sequence>MVGRRGDLVLNLFCTVFQAEDRGRGAKSDTEDEERAYAGIAGNQPADEPARWAALIKKTAVVYDRFPLSHMKKVIRVASLEEWQKRYAEGSMNEIIKCFFLQMEQVYRVFRQIDMTSQIAQTLTGHGRTERSRGLRYNASGACGAENGNRHPGREAALPGDYRRYKKDFFLILRHGC</sequence>
<proteinExistence type="predicted"/>
<gene>
    <name evidence="1" type="ORF">EVAR_20942_1</name>
</gene>
<accession>A0A4C1UVM6</accession>
<evidence type="ECO:0000313" key="2">
    <source>
        <dbReference type="Proteomes" id="UP000299102"/>
    </source>
</evidence>
<organism evidence="1 2">
    <name type="scientific">Eumeta variegata</name>
    <name type="common">Bagworm moth</name>
    <name type="synonym">Eumeta japonica</name>
    <dbReference type="NCBI Taxonomy" id="151549"/>
    <lineage>
        <taxon>Eukaryota</taxon>
        <taxon>Metazoa</taxon>
        <taxon>Ecdysozoa</taxon>
        <taxon>Arthropoda</taxon>
        <taxon>Hexapoda</taxon>
        <taxon>Insecta</taxon>
        <taxon>Pterygota</taxon>
        <taxon>Neoptera</taxon>
        <taxon>Endopterygota</taxon>
        <taxon>Lepidoptera</taxon>
        <taxon>Glossata</taxon>
        <taxon>Ditrysia</taxon>
        <taxon>Tineoidea</taxon>
        <taxon>Psychidae</taxon>
        <taxon>Oiketicinae</taxon>
        <taxon>Eumeta</taxon>
    </lineage>
</organism>
<reference evidence="1 2" key="1">
    <citation type="journal article" date="2019" name="Commun. Biol.">
        <title>The bagworm genome reveals a unique fibroin gene that provides high tensile strength.</title>
        <authorList>
            <person name="Kono N."/>
            <person name="Nakamura H."/>
            <person name="Ohtoshi R."/>
            <person name="Tomita M."/>
            <person name="Numata K."/>
            <person name="Arakawa K."/>
        </authorList>
    </citation>
    <scope>NUCLEOTIDE SEQUENCE [LARGE SCALE GENOMIC DNA]</scope>
</reference>
<keyword evidence="2" id="KW-1185">Reference proteome</keyword>
<dbReference type="AlphaFoldDB" id="A0A4C1UVM6"/>
<name>A0A4C1UVM6_EUMVA</name>
<dbReference type="Proteomes" id="UP000299102">
    <property type="component" value="Unassembled WGS sequence"/>
</dbReference>
<dbReference type="EMBL" id="BGZK01000233">
    <property type="protein sequence ID" value="GBP30488.1"/>
    <property type="molecule type" value="Genomic_DNA"/>
</dbReference>
<dbReference type="OrthoDB" id="411823at2759"/>
<protein>
    <submittedName>
        <fullName evidence="1">Uncharacterized protein</fullName>
    </submittedName>
</protein>